<protein>
    <submittedName>
        <fullName evidence="3">OmpA family protein</fullName>
    </submittedName>
</protein>
<dbReference type="SUPFAM" id="SSF103088">
    <property type="entry name" value="OmpA-like"/>
    <property type="match status" value="1"/>
</dbReference>
<evidence type="ECO:0000313" key="4">
    <source>
        <dbReference type="Proteomes" id="UP000694660"/>
    </source>
</evidence>
<dbReference type="AlphaFoldDB" id="A0A944HF75"/>
<gene>
    <name evidence="3" type="ORF">I8J34_20080</name>
</gene>
<sequence length="256" mass="26576">MAWLSAIALAGCSLTAAQPRADLQPPPPLAGEFFDPQTGTTYRLPTRAVLATRHAPRIVLAQAPSGGLDIPAAVALGAPPPQAHSVPTGTPAAVVAAPPPAAAPSALRLDHELASISRMVPFASSRSGLGPKGRQAVNELLPIAHEARQVVVRGRTDALGKPSSNRALAEARAQTVASAFVAAGVSRDKISTHQCVDCFVASNATAAGRRLNRRVDVEMNLPKARIAQLPRPVHALETPPLILARTLTPVSDTARH</sequence>
<dbReference type="PANTHER" id="PTHR30329:SF21">
    <property type="entry name" value="LIPOPROTEIN YIAD-RELATED"/>
    <property type="match status" value="1"/>
</dbReference>
<organism evidence="3 4">
    <name type="scientific">Denitromonas iodatirespirans</name>
    <dbReference type="NCBI Taxonomy" id="2795389"/>
    <lineage>
        <taxon>Bacteria</taxon>
        <taxon>Pseudomonadati</taxon>
        <taxon>Pseudomonadota</taxon>
        <taxon>Betaproteobacteria</taxon>
        <taxon>Rhodocyclales</taxon>
        <taxon>Zoogloeaceae</taxon>
        <taxon>Denitromonas</taxon>
    </lineage>
</organism>
<dbReference type="InterPro" id="IPR036737">
    <property type="entry name" value="OmpA-like_sf"/>
</dbReference>
<dbReference type="PROSITE" id="PS51123">
    <property type="entry name" value="OMPA_2"/>
    <property type="match status" value="1"/>
</dbReference>
<evidence type="ECO:0000313" key="3">
    <source>
        <dbReference type="EMBL" id="MBT0963491.1"/>
    </source>
</evidence>
<dbReference type="RefSeq" id="WP_214363421.1">
    <property type="nucleotide sequence ID" value="NZ_JAEKFT010000031.1"/>
</dbReference>
<keyword evidence="4" id="KW-1185">Reference proteome</keyword>
<dbReference type="Pfam" id="PF00691">
    <property type="entry name" value="OmpA"/>
    <property type="match status" value="1"/>
</dbReference>
<accession>A0A944HF75</accession>
<dbReference type="Gene3D" id="3.30.1330.60">
    <property type="entry name" value="OmpA-like domain"/>
    <property type="match status" value="1"/>
</dbReference>
<dbReference type="CDD" id="cd07185">
    <property type="entry name" value="OmpA_C-like"/>
    <property type="match status" value="1"/>
</dbReference>
<dbReference type="GO" id="GO:0016020">
    <property type="term" value="C:membrane"/>
    <property type="evidence" value="ECO:0007669"/>
    <property type="project" value="UniProtKB-UniRule"/>
</dbReference>
<reference evidence="4" key="1">
    <citation type="journal article" date="2022" name="ISME J.">
        <title>Genetic and phylogenetic analysis of dissimilatory iodate-reducing bacteria identifies potential niches across the world's oceans.</title>
        <authorList>
            <person name="Reyes-Umana V."/>
            <person name="Henning Z."/>
            <person name="Lee K."/>
            <person name="Barnum T.P."/>
            <person name="Coates J.D."/>
        </authorList>
    </citation>
    <scope>NUCLEOTIDE SEQUENCE [LARGE SCALE GENOMIC DNA]</scope>
    <source>
        <strain evidence="4">IR12</strain>
    </source>
</reference>
<feature type="domain" description="OmpA-like" evidence="2">
    <location>
        <begin position="109"/>
        <end position="223"/>
    </location>
</feature>
<evidence type="ECO:0000259" key="2">
    <source>
        <dbReference type="PROSITE" id="PS51123"/>
    </source>
</evidence>
<name>A0A944HF75_DENI1</name>
<dbReference type="Proteomes" id="UP000694660">
    <property type="component" value="Unassembled WGS sequence"/>
</dbReference>
<comment type="caution">
    <text evidence="3">The sequence shown here is derived from an EMBL/GenBank/DDBJ whole genome shotgun (WGS) entry which is preliminary data.</text>
</comment>
<evidence type="ECO:0000256" key="1">
    <source>
        <dbReference type="PROSITE-ProRule" id="PRU00473"/>
    </source>
</evidence>
<keyword evidence="1" id="KW-0472">Membrane</keyword>
<dbReference type="EMBL" id="JAEKFT010000031">
    <property type="protein sequence ID" value="MBT0963491.1"/>
    <property type="molecule type" value="Genomic_DNA"/>
</dbReference>
<dbReference type="PANTHER" id="PTHR30329">
    <property type="entry name" value="STATOR ELEMENT OF FLAGELLAR MOTOR COMPLEX"/>
    <property type="match status" value="1"/>
</dbReference>
<proteinExistence type="predicted"/>
<dbReference type="InterPro" id="IPR050330">
    <property type="entry name" value="Bact_OuterMem_StrucFunc"/>
</dbReference>
<dbReference type="InterPro" id="IPR006665">
    <property type="entry name" value="OmpA-like"/>
</dbReference>